<evidence type="ECO:0000259" key="5">
    <source>
        <dbReference type="PROSITE" id="PS50977"/>
    </source>
</evidence>
<dbReference type="Pfam" id="PF00440">
    <property type="entry name" value="TetR_N"/>
    <property type="match status" value="1"/>
</dbReference>
<evidence type="ECO:0000256" key="4">
    <source>
        <dbReference type="PROSITE-ProRule" id="PRU00335"/>
    </source>
</evidence>
<dbReference type="PROSITE" id="PS50977">
    <property type="entry name" value="HTH_TETR_2"/>
    <property type="match status" value="1"/>
</dbReference>
<dbReference type="PRINTS" id="PR00455">
    <property type="entry name" value="HTHTETR"/>
</dbReference>
<evidence type="ECO:0000313" key="6">
    <source>
        <dbReference type="EMBL" id="TCP56288.1"/>
    </source>
</evidence>
<dbReference type="SUPFAM" id="SSF46689">
    <property type="entry name" value="Homeodomain-like"/>
    <property type="match status" value="1"/>
</dbReference>
<sequence>MQDVLTPAARRILDVAAELFYENGIHAVGVDRIAAAAGVTKKTLYDRFGAKDALVERYLRERDERWRDYLYEVLDEASRSSPVRRVLLVFDALQDWMDEKCPRGCAFVNAYAELPDDGHPGRTVIAEQKQWLFERIHELARATGARAPRKLAEELAVLLEGAMVVRTAGVIPDGIAVAKRTARKLVAAATAG</sequence>
<evidence type="ECO:0000256" key="1">
    <source>
        <dbReference type="ARBA" id="ARBA00023015"/>
    </source>
</evidence>
<evidence type="ECO:0000256" key="3">
    <source>
        <dbReference type="ARBA" id="ARBA00023163"/>
    </source>
</evidence>
<dbReference type="InterPro" id="IPR009057">
    <property type="entry name" value="Homeodomain-like_sf"/>
</dbReference>
<gene>
    <name evidence="6" type="ORF">EV191_101229</name>
</gene>
<evidence type="ECO:0000256" key="2">
    <source>
        <dbReference type="ARBA" id="ARBA00023125"/>
    </source>
</evidence>
<reference evidence="6 7" key="1">
    <citation type="submission" date="2019-03" db="EMBL/GenBank/DDBJ databases">
        <title>Genomic Encyclopedia of Type Strains, Phase IV (KMG-IV): sequencing the most valuable type-strain genomes for metagenomic binning, comparative biology and taxonomic classification.</title>
        <authorList>
            <person name="Goeker M."/>
        </authorList>
    </citation>
    <scope>NUCLEOTIDE SEQUENCE [LARGE SCALE GENOMIC DNA]</scope>
    <source>
        <strain evidence="6 7">DSM 45765</strain>
    </source>
</reference>
<dbReference type="SUPFAM" id="SSF48498">
    <property type="entry name" value="Tetracyclin repressor-like, C-terminal domain"/>
    <property type="match status" value="1"/>
</dbReference>
<feature type="DNA-binding region" description="H-T-H motif" evidence="4">
    <location>
        <begin position="29"/>
        <end position="48"/>
    </location>
</feature>
<organism evidence="6 7">
    <name type="scientific">Tamaricihabitans halophyticus</name>
    <dbReference type="NCBI Taxonomy" id="1262583"/>
    <lineage>
        <taxon>Bacteria</taxon>
        <taxon>Bacillati</taxon>
        <taxon>Actinomycetota</taxon>
        <taxon>Actinomycetes</taxon>
        <taxon>Pseudonocardiales</taxon>
        <taxon>Pseudonocardiaceae</taxon>
        <taxon>Tamaricihabitans</taxon>
    </lineage>
</organism>
<dbReference type="AlphaFoldDB" id="A0A4R2R3S6"/>
<keyword evidence="2 4" id="KW-0238">DNA-binding</keyword>
<evidence type="ECO:0000313" key="7">
    <source>
        <dbReference type="Proteomes" id="UP000294911"/>
    </source>
</evidence>
<keyword evidence="7" id="KW-1185">Reference proteome</keyword>
<name>A0A4R2R3S6_9PSEU</name>
<dbReference type="InterPro" id="IPR036271">
    <property type="entry name" value="Tet_transcr_reg_TetR-rel_C_sf"/>
</dbReference>
<feature type="domain" description="HTH tetR-type" evidence="5">
    <location>
        <begin position="6"/>
        <end position="66"/>
    </location>
</feature>
<dbReference type="Proteomes" id="UP000294911">
    <property type="component" value="Unassembled WGS sequence"/>
</dbReference>
<dbReference type="InterPro" id="IPR001647">
    <property type="entry name" value="HTH_TetR"/>
</dbReference>
<dbReference type="GO" id="GO:0003677">
    <property type="term" value="F:DNA binding"/>
    <property type="evidence" value="ECO:0007669"/>
    <property type="project" value="UniProtKB-UniRule"/>
</dbReference>
<comment type="caution">
    <text evidence="6">The sequence shown here is derived from an EMBL/GenBank/DDBJ whole genome shotgun (WGS) entry which is preliminary data.</text>
</comment>
<dbReference type="PANTHER" id="PTHR47506:SF1">
    <property type="entry name" value="HTH-TYPE TRANSCRIPTIONAL REGULATOR YJDC"/>
    <property type="match status" value="1"/>
</dbReference>
<protein>
    <submittedName>
        <fullName evidence="6">TetR family transcriptional regulator</fullName>
    </submittedName>
</protein>
<proteinExistence type="predicted"/>
<dbReference type="EMBL" id="SLXQ01000001">
    <property type="protein sequence ID" value="TCP56288.1"/>
    <property type="molecule type" value="Genomic_DNA"/>
</dbReference>
<dbReference type="PANTHER" id="PTHR47506">
    <property type="entry name" value="TRANSCRIPTIONAL REGULATORY PROTEIN"/>
    <property type="match status" value="1"/>
</dbReference>
<dbReference type="RefSeq" id="WP_132874913.1">
    <property type="nucleotide sequence ID" value="NZ_SLXQ01000001.1"/>
</dbReference>
<dbReference type="OrthoDB" id="4214267at2"/>
<keyword evidence="1" id="KW-0805">Transcription regulation</keyword>
<keyword evidence="3" id="KW-0804">Transcription</keyword>
<dbReference type="Gene3D" id="1.10.357.10">
    <property type="entry name" value="Tetracycline Repressor, domain 2"/>
    <property type="match status" value="1"/>
</dbReference>
<accession>A0A4R2R3S6</accession>